<evidence type="ECO:0000313" key="3">
    <source>
        <dbReference type="Proteomes" id="UP000269374"/>
    </source>
</evidence>
<dbReference type="KEGG" id="lact:D7I46_03415"/>
<sequence length="104" mass="12457">MEIQIPSLLLDGTVLALLNQEDLYGYIITKNVQERLPISESTMYPVLRRLRKNELLETYDIPFEGRMRRYYRITSDGKDELKKITEDWKNFRQIIDEMLGEKDE</sequence>
<proteinExistence type="predicted"/>
<gene>
    <name evidence="2" type="ORF">D7I46_03415</name>
</gene>
<feature type="domain" description="Transcription regulator PadR N-terminal" evidence="1">
    <location>
        <begin position="14"/>
        <end position="83"/>
    </location>
</feature>
<evidence type="ECO:0000313" key="2">
    <source>
        <dbReference type="EMBL" id="AYG00217.1"/>
    </source>
</evidence>
<dbReference type="AlphaFoldDB" id="A0A387BGS4"/>
<dbReference type="Gene3D" id="1.10.10.10">
    <property type="entry name" value="Winged helix-like DNA-binding domain superfamily/Winged helix DNA-binding domain"/>
    <property type="match status" value="1"/>
</dbReference>
<dbReference type="Proteomes" id="UP000269374">
    <property type="component" value="Chromosome"/>
</dbReference>
<protein>
    <submittedName>
        <fullName evidence="2">PadR family transcriptional regulator</fullName>
    </submittedName>
</protein>
<dbReference type="InterPro" id="IPR052509">
    <property type="entry name" value="Metal_resp_DNA-bind_regulator"/>
</dbReference>
<dbReference type="RefSeq" id="WP_120771605.1">
    <property type="nucleotide sequence ID" value="NZ_CP032627.1"/>
</dbReference>
<dbReference type="InterPro" id="IPR036390">
    <property type="entry name" value="WH_DNA-bd_sf"/>
</dbReference>
<accession>A0A387BGS4</accession>
<dbReference type="EMBL" id="CP032627">
    <property type="protein sequence ID" value="AYG00217.1"/>
    <property type="molecule type" value="Genomic_DNA"/>
</dbReference>
<name>A0A387BGS4_9LACT</name>
<organism evidence="2 3">
    <name type="scientific">Lactococcus allomyrinae</name>
    <dbReference type="NCBI Taxonomy" id="2419773"/>
    <lineage>
        <taxon>Bacteria</taxon>
        <taxon>Bacillati</taxon>
        <taxon>Bacillota</taxon>
        <taxon>Bacilli</taxon>
        <taxon>Lactobacillales</taxon>
        <taxon>Streptococcaceae</taxon>
        <taxon>Lactococcus</taxon>
    </lineage>
</organism>
<dbReference type="InterPro" id="IPR036388">
    <property type="entry name" value="WH-like_DNA-bd_sf"/>
</dbReference>
<evidence type="ECO:0000259" key="1">
    <source>
        <dbReference type="Pfam" id="PF03551"/>
    </source>
</evidence>
<reference evidence="2 3" key="1">
    <citation type="submission" date="2018-09" db="EMBL/GenBank/DDBJ databases">
        <title>Genome sequencing of strain 1JSPR-7.</title>
        <authorList>
            <person name="Heo J."/>
            <person name="Kim S.-J."/>
            <person name="Kwon S.-W."/>
        </authorList>
    </citation>
    <scope>NUCLEOTIDE SEQUENCE [LARGE SCALE GENOMIC DNA]</scope>
    <source>
        <strain evidence="2 3">1JSPR-7</strain>
    </source>
</reference>
<dbReference type="PANTHER" id="PTHR33169">
    <property type="entry name" value="PADR-FAMILY TRANSCRIPTIONAL REGULATOR"/>
    <property type="match status" value="1"/>
</dbReference>
<dbReference type="Pfam" id="PF03551">
    <property type="entry name" value="PadR"/>
    <property type="match status" value="1"/>
</dbReference>
<dbReference type="SUPFAM" id="SSF46785">
    <property type="entry name" value="Winged helix' DNA-binding domain"/>
    <property type="match status" value="1"/>
</dbReference>
<dbReference type="InterPro" id="IPR005149">
    <property type="entry name" value="Tscrpt_reg_PadR_N"/>
</dbReference>
<dbReference type="PANTHER" id="PTHR33169:SF14">
    <property type="entry name" value="TRANSCRIPTIONAL REGULATOR RV3488"/>
    <property type="match status" value="1"/>
</dbReference>
<dbReference type="OrthoDB" id="9808017at2"/>
<keyword evidence="3" id="KW-1185">Reference proteome</keyword>